<evidence type="ECO:0000313" key="3">
    <source>
        <dbReference type="Proteomes" id="UP001497522"/>
    </source>
</evidence>
<evidence type="ECO:0000256" key="1">
    <source>
        <dbReference type="SAM" id="MobiDB-lite"/>
    </source>
</evidence>
<feature type="region of interest" description="Disordered" evidence="1">
    <location>
        <begin position="1"/>
        <end position="25"/>
    </location>
</feature>
<accession>A0ABP1A8Q3</accession>
<organism evidence="2 3">
    <name type="scientific">Sphagnum jensenii</name>
    <dbReference type="NCBI Taxonomy" id="128206"/>
    <lineage>
        <taxon>Eukaryota</taxon>
        <taxon>Viridiplantae</taxon>
        <taxon>Streptophyta</taxon>
        <taxon>Embryophyta</taxon>
        <taxon>Bryophyta</taxon>
        <taxon>Sphagnophytina</taxon>
        <taxon>Sphagnopsida</taxon>
        <taxon>Sphagnales</taxon>
        <taxon>Sphagnaceae</taxon>
        <taxon>Sphagnum</taxon>
    </lineage>
</organism>
<reference evidence="2 3" key="1">
    <citation type="submission" date="2024-03" db="EMBL/GenBank/DDBJ databases">
        <authorList>
            <consortium name="ELIXIR-Norway"/>
            <consortium name="Elixir Norway"/>
        </authorList>
    </citation>
    <scope>NUCLEOTIDE SEQUENCE [LARGE SCALE GENOMIC DNA]</scope>
</reference>
<dbReference type="EMBL" id="OZ023702">
    <property type="protein sequence ID" value="CAK9858891.1"/>
    <property type="molecule type" value="Genomic_DNA"/>
</dbReference>
<dbReference type="Proteomes" id="UP001497522">
    <property type="component" value="Chromosome 1"/>
</dbReference>
<gene>
    <name evidence="2" type="ORF">CSSPJE1EN2_LOCUS1886</name>
</gene>
<protein>
    <submittedName>
        <fullName evidence="2">Uncharacterized protein</fullName>
    </submittedName>
</protein>
<feature type="region of interest" description="Disordered" evidence="1">
    <location>
        <begin position="37"/>
        <end position="100"/>
    </location>
</feature>
<proteinExistence type="predicted"/>
<name>A0ABP1A8Q3_9BRYO</name>
<evidence type="ECO:0000313" key="2">
    <source>
        <dbReference type="EMBL" id="CAK9858891.1"/>
    </source>
</evidence>
<feature type="compositionally biased region" description="Polar residues" evidence="1">
    <location>
        <begin position="63"/>
        <end position="78"/>
    </location>
</feature>
<sequence length="100" mass="10954">MDGRQPNIRPTPINVTRVKAQDPTSAMTHDLQVLGRYQGHTEAKVPRNRTSAPPLPTDLPRNHSGSHTSDPGQWSITARAQEDLSMIEPPPSISLAKGRN</sequence>
<keyword evidence="3" id="KW-1185">Reference proteome</keyword>